<keyword evidence="2 6" id="KW-0812">Transmembrane</keyword>
<dbReference type="Pfam" id="PF00001">
    <property type="entry name" value="7tm_1"/>
    <property type="match status" value="1"/>
</dbReference>
<evidence type="ECO:0000259" key="7">
    <source>
        <dbReference type="PROSITE" id="PS50262"/>
    </source>
</evidence>
<evidence type="ECO:0000256" key="2">
    <source>
        <dbReference type="ARBA" id="ARBA00022692"/>
    </source>
</evidence>
<evidence type="ECO:0000256" key="3">
    <source>
        <dbReference type="ARBA" id="ARBA00022989"/>
    </source>
</evidence>
<feature type="transmembrane region" description="Helical" evidence="6">
    <location>
        <begin position="130"/>
        <end position="150"/>
    </location>
</feature>
<dbReference type="PANTHER" id="PTHR16518:SF6">
    <property type="entry name" value="G-PROTEIN COUPLED RECEPTOR 162-RELATED"/>
    <property type="match status" value="1"/>
</dbReference>
<dbReference type="InterPro" id="IPR000276">
    <property type="entry name" value="GPCR_Rhodpsn"/>
</dbReference>
<dbReference type="GO" id="GO:0004930">
    <property type="term" value="F:G protein-coupled receptor activity"/>
    <property type="evidence" value="ECO:0007669"/>
    <property type="project" value="InterPro"/>
</dbReference>
<dbReference type="AlphaFoldDB" id="A0AAJ7THM9"/>
<feature type="compositionally biased region" description="Low complexity" evidence="5">
    <location>
        <begin position="445"/>
        <end position="459"/>
    </location>
</feature>
<dbReference type="GO" id="GO:0016020">
    <property type="term" value="C:membrane"/>
    <property type="evidence" value="ECO:0007669"/>
    <property type="project" value="UniProtKB-SubCell"/>
</dbReference>
<dbReference type="InterPro" id="IPR022347">
    <property type="entry name" value="GCR_153/162"/>
</dbReference>
<dbReference type="PRINTS" id="PR01991">
    <property type="entry name" value="GPR153GPR162"/>
</dbReference>
<dbReference type="Proteomes" id="UP001318040">
    <property type="component" value="Chromosome 28"/>
</dbReference>
<feature type="compositionally biased region" description="Gly residues" evidence="5">
    <location>
        <begin position="435"/>
        <end position="444"/>
    </location>
</feature>
<reference evidence="9" key="1">
    <citation type="submission" date="2025-08" db="UniProtKB">
        <authorList>
            <consortium name="RefSeq"/>
        </authorList>
    </citation>
    <scope>IDENTIFICATION</scope>
    <source>
        <tissue evidence="9">Sperm</tissue>
    </source>
</reference>
<feature type="transmembrane region" description="Helical" evidence="6">
    <location>
        <begin position="281"/>
        <end position="302"/>
    </location>
</feature>
<dbReference type="Gene3D" id="1.20.1070.10">
    <property type="entry name" value="Rhodopsin 7-helix transmembrane proteins"/>
    <property type="match status" value="1"/>
</dbReference>
<dbReference type="InterPro" id="IPR017452">
    <property type="entry name" value="GPCR_Rhodpsn_7TM"/>
</dbReference>
<feature type="transmembrane region" description="Helical" evidence="6">
    <location>
        <begin position="47"/>
        <end position="69"/>
    </location>
</feature>
<keyword evidence="9" id="KW-0675">Receptor</keyword>
<name>A0AAJ7THM9_PETMA</name>
<evidence type="ECO:0000256" key="4">
    <source>
        <dbReference type="ARBA" id="ARBA00023136"/>
    </source>
</evidence>
<evidence type="ECO:0000256" key="5">
    <source>
        <dbReference type="SAM" id="MobiDB-lite"/>
    </source>
</evidence>
<evidence type="ECO:0000313" key="8">
    <source>
        <dbReference type="Proteomes" id="UP001318040"/>
    </source>
</evidence>
<feature type="compositionally biased region" description="Polar residues" evidence="5">
    <location>
        <begin position="526"/>
        <end position="541"/>
    </location>
</feature>
<organism evidence="8 9">
    <name type="scientific">Petromyzon marinus</name>
    <name type="common">Sea lamprey</name>
    <dbReference type="NCBI Taxonomy" id="7757"/>
    <lineage>
        <taxon>Eukaryota</taxon>
        <taxon>Metazoa</taxon>
        <taxon>Chordata</taxon>
        <taxon>Craniata</taxon>
        <taxon>Vertebrata</taxon>
        <taxon>Cyclostomata</taxon>
        <taxon>Hyperoartia</taxon>
        <taxon>Petromyzontiformes</taxon>
        <taxon>Petromyzontidae</taxon>
        <taxon>Petromyzon</taxon>
    </lineage>
</organism>
<evidence type="ECO:0000256" key="6">
    <source>
        <dbReference type="SAM" id="Phobius"/>
    </source>
</evidence>
<keyword evidence="8" id="KW-1185">Reference proteome</keyword>
<evidence type="ECO:0000313" key="9">
    <source>
        <dbReference type="RefSeq" id="XP_032818037.1"/>
    </source>
</evidence>
<feature type="transmembrane region" description="Helical" evidence="6">
    <location>
        <begin position="249"/>
        <end position="274"/>
    </location>
</feature>
<comment type="subcellular location">
    <subcellularLocation>
        <location evidence="1">Membrane</location>
    </subcellularLocation>
</comment>
<dbReference type="KEGG" id="pmrn:116946896"/>
<dbReference type="PANTHER" id="PTHR16518">
    <property type="entry name" value="G-PROTEIN COUPLED RECEPTOR 153, 162"/>
    <property type="match status" value="1"/>
</dbReference>
<feature type="transmembrane region" description="Helical" evidence="6">
    <location>
        <begin position="15"/>
        <end position="35"/>
    </location>
</feature>
<keyword evidence="4 6" id="KW-0472">Membrane</keyword>
<sequence length="621" mass="67206">MSGDGEALFLRENSLAWLVCSLAALVANVWGILSVSAKQQKWKALEFLLCTLAGTHALTATIPLLMYAVVNMRRSSSDYEWTEGLCKVFVSSFYTLALATCFTVSSLAYHRMWMVRWPVNYRLSNTRKQAVQAIMGIWTVSFILSTLPAVGWHDTTERYYARECHFLITKIGLGFGACFLTLQGGSLAMGIACTGITLYQTACRVHQARRAPEKVTITVPTIVVEDTTGKRKSSIDGSEPVQTSLKTTYLISVIVFFYDCLTGIPTLVISFVSLRYDAQSFWMVLALLWCSVVQTLLLPLFLCTCERYRADCPTIWEHCATLMAAEELDDGMKTNGGCVRDLPAEGDVELSASKESIALNRIPLEGYQLRDLHQLLVEGKHFLQLPHTRRCSHDDADMCWPVGSSSGGKLRGPTDDSSTGLQQHASPKHYRKRLSGGGGGGGIGVSSSAGQISTSGSASDGRPANYAGRRRRSEGGVTATLRPVVVKTMSLDEGDGDSGSSRFFTLDEIISYIDETPMVSPCPSPARSSTPRGGGPRTSTPVPRHGTPSKGARGLPDCELFVVSGGTFDIGGDGGNRDAEDAEMVGAQMKCGDHGAADGCCWDKCSTTRRINISTQNGVTQ</sequence>
<dbReference type="PROSITE" id="PS50262">
    <property type="entry name" value="G_PROTEIN_RECEP_F1_2"/>
    <property type="match status" value="1"/>
</dbReference>
<feature type="compositionally biased region" description="Polar residues" evidence="5">
    <location>
        <begin position="415"/>
        <end position="425"/>
    </location>
</feature>
<feature type="transmembrane region" description="Helical" evidence="6">
    <location>
        <begin position="89"/>
        <end position="109"/>
    </location>
</feature>
<feature type="domain" description="G-protein coupled receptors family 1 profile" evidence="7">
    <location>
        <begin position="27"/>
        <end position="164"/>
    </location>
</feature>
<dbReference type="SUPFAM" id="SSF81321">
    <property type="entry name" value="Family A G protein-coupled receptor-like"/>
    <property type="match status" value="1"/>
</dbReference>
<keyword evidence="3 6" id="KW-1133">Transmembrane helix</keyword>
<gene>
    <name evidence="9" type="primary">LOC116946896</name>
</gene>
<dbReference type="RefSeq" id="XP_032818037.1">
    <property type="nucleotide sequence ID" value="XM_032962146.1"/>
</dbReference>
<feature type="region of interest" description="Disordered" evidence="5">
    <location>
        <begin position="404"/>
        <end position="480"/>
    </location>
</feature>
<accession>A0AAJ7THM9</accession>
<evidence type="ECO:0000256" key="1">
    <source>
        <dbReference type="ARBA" id="ARBA00004370"/>
    </source>
</evidence>
<proteinExistence type="predicted"/>
<feature type="region of interest" description="Disordered" evidence="5">
    <location>
        <begin position="516"/>
        <end position="556"/>
    </location>
</feature>
<protein>
    <submittedName>
        <fullName evidence="9">Probable G-protein coupled receptor 162</fullName>
    </submittedName>
</protein>